<comment type="caution">
    <text evidence="4">The sequence shown here is derived from an EMBL/GenBank/DDBJ whole genome shotgun (WGS) entry which is preliminary data.</text>
</comment>
<dbReference type="InterPro" id="IPR013320">
    <property type="entry name" value="ConA-like_dom_sf"/>
</dbReference>
<dbReference type="Gene3D" id="2.60.120.200">
    <property type="match status" value="1"/>
</dbReference>
<reference evidence="4 5" key="1">
    <citation type="journal article" date="2025" name="Microbiol. Resour. Announc.">
        <title>Draft genome sequences for Neonectria magnoliae and Neonectria punicea, canker pathogens of Liriodendron tulipifera and Acer saccharum in West Virginia.</title>
        <authorList>
            <person name="Petronek H.M."/>
            <person name="Kasson M.T."/>
            <person name="Metheny A.M."/>
            <person name="Stauder C.M."/>
            <person name="Lovett B."/>
            <person name="Lynch S.C."/>
            <person name="Garnas J.R."/>
            <person name="Kasson L.R."/>
            <person name="Stajich J.E."/>
        </authorList>
    </citation>
    <scope>NUCLEOTIDE SEQUENCE [LARGE SCALE GENOMIC DNA]</scope>
    <source>
        <strain evidence="4 5">NRRL 64653</strain>
    </source>
</reference>
<feature type="chain" id="PRO_5046026699" description="GH16 domain-containing protein" evidence="2">
    <location>
        <begin position="20"/>
        <end position="362"/>
    </location>
</feature>
<evidence type="ECO:0000256" key="1">
    <source>
        <dbReference type="SAM" id="MobiDB-lite"/>
    </source>
</evidence>
<keyword evidence="5" id="KW-1185">Reference proteome</keyword>
<dbReference type="EMBL" id="JAZAVJ010000238">
    <property type="protein sequence ID" value="KAK7403616.1"/>
    <property type="molecule type" value="Genomic_DNA"/>
</dbReference>
<dbReference type="Pfam" id="PF00722">
    <property type="entry name" value="Glyco_hydro_16"/>
    <property type="match status" value="1"/>
</dbReference>
<name>A0ABR1GNX1_9HYPO</name>
<dbReference type="Proteomes" id="UP001498476">
    <property type="component" value="Unassembled WGS sequence"/>
</dbReference>
<accession>A0ABR1GNX1</accession>
<feature type="signal peptide" evidence="2">
    <location>
        <begin position="1"/>
        <end position="19"/>
    </location>
</feature>
<sequence>MKVLLLLLVAGARFASSRCECGYTTEDAGNGEYMVFMDLLETDFTRINDISKNADWIRQQFNVSAENGRGEYGKSFLPNNIVVLPAEGEALSGHDSSLGLLVSSGISDGSVPAAEIDTARRDLHWGSYRTGMKLSATNGTCAAFFWYLNDTQEIDVEFLSREFVPGEGLYPVNLVIQSMQSREAGYDASKTGTFKRINLDFDPTDGFHEYRFDYTPGKVVFYTDSKQVAMMHGSAIPSAAGHLILQHWSNGNPKWSGGPPAKDAMLRVSYIKAYFNSSDAQYQADLTRRCRDKSANEAACIVPDVTAGNANSGGVFLGDQGNATGQETDEGEESVGGNQRCQSRAGSLLVAMVAVVLIFWAD</sequence>
<feature type="region of interest" description="Disordered" evidence="1">
    <location>
        <begin position="318"/>
        <end position="339"/>
    </location>
</feature>
<keyword evidence="2" id="KW-0732">Signal</keyword>
<dbReference type="PANTHER" id="PTHR38121:SF5">
    <property type="entry name" value="GH16 DOMAIN-CONTAINING PROTEIN"/>
    <property type="match status" value="1"/>
</dbReference>
<gene>
    <name evidence="4" type="ORF">QQX98_010628</name>
</gene>
<protein>
    <recommendedName>
        <fullName evidence="3">GH16 domain-containing protein</fullName>
    </recommendedName>
</protein>
<organism evidence="4 5">
    <name type="scientific">Neonectria punicea</name>
    <dbReference type="NCBI Taxonomy" id="979145"/>
    <lineage>
        <taxon>Eukaryota</taxon>
        <taxon>Fungi</taxon>
        <taxon>Dikarya</taxon>
        <taxon>Ascomycota</taxon>
        <taxon>Pezizomycotina</taxon>
        <taxon>Sordariomycetes</taxon>
        <taxon>Hypocreomycetidae</taxon>
        <taxon>Hypocreales</taxon>
        <taxon>Nectriaceae</taxon>
        <taxon>Neonectria</taxon>
    </lineage>
</organism>
<evidence type="ECO:0000259" key="3">
    <source>
        <dbReference type="PROSITE" id="PS51762"/>
    </source>
</evidence>
<dbReference type="PROSITE" id="PS51762">
    <property type="entry name" value="GH16_2"/>
    <property type="match status" value="1"/>
</dbReference>
<evidence type="ECO:0000256" key="2">
    <source>
        <dbReference type="SAM" id="SignalP"/>
    </source>
</evidence>
<dbReference type="CDD" id="cd00413">
    <property type="entry name" value="Glyco_hydrolase_16"/>
    <property type="match status" value="1"/>
</dbReference>
<evidence type="ECO:0000313" key="5">
    <source>
        <dbReference type="Proteomes" id="UP001498476"/>
    </source>
</evidence>
<evidence type="ECO:0000313" key="4">
    <source>
        <dbReference type="EMBL" id="KAK7403616.1"/>
    </source>
</evidence>
<proteinExistence type="predicted"/>
<feature type="domain" description="GH16" evidence="3">
    <location>
        <begin position="26"/>
        <end position="279"/>
    </location>
</feature>
<dbReference type="PANTHER" id="PTHR38121">
    <property type="entry name" value="GH16 DOMAIN-CONTAINING PROTEIN"/>
    <property type="match status" value="1"/>
</dbReference>
<dbReference type="InterPro" id="IPR000757">
    <property type="entry name" value="Beta-glucanase-like"/>
</dbReference>
<dbReference type="SUPFAM" id="SSF49899">
    <property type="entry name" value="Concanavalin A-like lectins/glucanases"/>
    <property type="match status" value="1"/>
</dbReference>